<dbReference type="AlphaFoldDB" id="A0AAU8JHQ0"/>
<feature type="compositionally biased region" description="Polar residues" evidence="1">
    <location>
        <begin position="1"/>
        <end position="13"/>
    </location>
</feature>
<feature type="region of interest" description="Disordered" evidence="1">
    <location>
        <begin position="1"/>
        <end position="20"/>
    </location>
</feature>
<name>A0AAU8JHQ0_9CYAN</name>
<accession>A0AAU8JHQ0</accession>
<reference evidence="2" key="1">
    <citation type="submission" date="2024-07" db="EMBL/GenBank/DDBJ databases">
        <authorList>
            <person name="Kim Y.J."/>
            <person name="Jeong J.Y."/>
        </authorList>
    </citation>
    <scope>NUCLEOTIDE SEQUENCE</scope>
    <source>
        <strain evidence="2">GIHE-MW2</strain>
    </source>
</reference>
<sequence length="58" mass="6568">MNQEGRSPQNPSDLSDDRTSSICGIFDRRSRSLQVAPERFSDGCVLKNITFCYKAIAW</sequence>
<proteinExistence type="predicted"/>
<evidence type="ECO:0000256" key="1">
    <source>
        <dbReference type="SAM" id="MobiDB-lite"/>
    </source>
</evidence>
<evidence type="ECO:0000313" key="2">
    <source>
        <dbReference type="EMBL" id="XCM38299.1"/>
    </source>
</evidence>
<gene>
    <name evidence="2" type="ORF">ABWT76_001136</name>
</gene>
<dbReference type="EMBL" id="CP159837">
    <property type="protein sequence ID" value="XCM38299.1"/>
    <property type="molecule type" value="Genomic_DNA"/>
</dbReference>
<dbReference type="RefSeq" id="WP_156331654.1">
    <property type="nucleotide sequence ID" value="NZ_CP159837.1"/>
</dbReference>
<protein>
    <submittedName>
        <fullName evidence="2">Uncharacterized protein</fullName>
    </submittedName>
</protein>
<organism evidence="2">
    <name type="scientific">Planktothricoides raciborskii GIHE-MW2</name>
    <dbReference type="NCBI Taxonomy" id="2792601"/>
    <lineage>
        <taxon>Bacteria</taxon>
        <taxon>Bacillati</taxon>
        <taxon>Cyanobacteriota</taxon>
        <taxon>Cyanophyceae</taxon>
        <taxon>Oscillatoriophycideae</taxon>
        <taxon>Oscillatoriales</taxon>
        <taxon>Oscillatoriaceae</taxon>
        <taxon>Planktothricoides</taxon>
    </lineage>
</organism>